<dbReference type="Proteomes" id="UP000052232">
    <property type="component" value="Unassembled WGS sequence"/>
</dbReference>
<evidence type="ECO:0000256" key="1">
    <source>
        <dbReference type="SAM" id="MobiDB-lite"/>
    </source>
</evidence>
<protein>
    <submittedName>
        <fullName evidence="3">Uncharacterized protein</fullName>
    </submittedName>
</protein>
<feature type="signal peptide" evidence="2">
    <location>
        <begin position="1"/>
        <end position="24"/>
    </location>
</feature>
<sequence length="106" mass="11103">MVRRTFLLLWMIVASLTAASMVHANETSSASAIECSGYVHGDGDPSPGEADKAVPHHHGGCHSAASLLPRTTAPIFFDTQAAPKTAAPCRAFGRWAPGPDLRPPIA</sequence>
<feature type="chain" id="PRO_5005292241" evidence="2">
    <location>
        <begin position="25"/>
        <end position="106"/>
    </location>
</feature>
<name>A0A0J7XZF3_9SPHN</name>
<dbReference type="PATRIC" id="fig|1420583.3.peg.381"/>
<reference evidence="3 4" key="1">
    <citation type="journal article" date="2015" name="G3 (Bethesda)">
        <title>Insights into Ongoing Evolution of the Hexachlorocyclohexane Catabolic Pathway from Comparative Genomics of Ten Sphingomonadaceae Strains.</title>
        <authorList>
            <person name="Pearce S.L."/>
            <person name="Oakeshott J.G."/>
            <person name="Pandey G."/>
        </authorList>
    </citation>
    <scope>NUCLEOTIDE SEQUENCE [LARGE SCALE GENOMIC DNA]</scope>
    <source>
        <strain evidence="3 4">LL01</strain>
    </source>
</reference>
<proteinExistence type="predicted"/>
<evidence type="ECO:0000256" key="2">
    <source>
        <dbReference type="SAM" id="SignalP"/>
    </source>
</evidence>
<comment type="caution">
    <text evidence="3">The sequence shown here is derived from an EMBL/GenBank/DDBJ whole genome shotgun (WGS) entry which is preliminary data.</text>
</comment>
<evidence type="ECO:0000313" key="4">
    <source>
        <dbReference type="Proteomes" id="UP000052232"/>
    </source>
</evidence>
<dbReference type="EMBL" id="JACT01000001">
    <property type="protein sequence ID" value="KMS57036.1"/>
    <property type="molecule type" value="Genomic_DNA"/>
</dbReference>
<keyword evidence="4" id="KW-1185">Reference proteome</keyword>
<evidence type="ECO:0000313" key="3">
    <source>
        <dbReference type="EMBL" id="KMS57036.1"/>
    </source>
</evidence>
<keyword evidence="2" id="KW-0732">Signal</keyword>
<dbReference type="AlphaFoldDB" id="A0A0J7XZF3"/>
<dbReference type="STRING" id="1420583.V473_01925"/>
<feature type="region of interest" description="Disordered" evidence="1">
    <location>
        <begin position="39"/>
        <end position="58"/>
    </location>
</feature>
<accession>A0A0J7XZF3</accession>
<organism evidence="3 4">
    <name type="scientific">Sphingobium cupriresistens LL01</name>
    <dbReference type="NCBI Taxonomy" id="1420583"/>
    <lineage>
        <taxon>Bacteria</taxon>
        <taxon>Pseudomonadati</taxon>
        <taxon>Pseudomonadota</taxon>
        <taxon>Alphaproteobacteria</taxon>
        <taxon>Sphingomonadales</taxon>
        <taxon>Sphingomonadaceae</taxon>
        <taxon>Sphingobium</taxon>
    </lineage>
</organism>
<gene>
    <name evidence="3" type="ORF">V473_01925</name>
</gene>